<protein>
    <submittedName>
        <fullName evidence="7">NAD(P)/FAD-dependent oxidoreductase</fullName>
    </submittedName>
</protein>
<evidence type="ECO:0000256" key="1">
    <source>
        <dbReference type="ARBA" id="ARBA00001974"/>
    </source>
</evidence>
<keyword evidence="3" id="KW-0285">Flavoprotein</keyword>
<comment type="similarity">
    <text evidence="2">Belongs to the NADH dehydrogenase family.</text>
</comment>
<evidence type="ECO:0000256" key="4">
    <source>
        <dbReference type="ARBA" id="ARBA00022827"/>
    </source>
</evidence>
<dbReference type="PRINTS" id="PR00368">
    <property type="entry name" value="FADPNR"/>
</dbReference>
<dbReference type="PANTHER" id="PTHR42913:SF3">
    <property type="entry name" value="64 KDA MITOCHONDRIAL NADH DEHYDROGENASE (EUROFUNG)"/>
    <property type="match status" value="1"/>
</dbReference>
<dbReference type="Proteomes" id="UP000736373">
    <property type="component" value="Unassembled WGS sequence"/>
</dbReference>
<dbReference type="Gene3D" id="3.50.50.100">
    <property type="match status" value="1"/>
</dbReference>
<evidence type="ECO:0000313" key="7">
    <source>
        <dbReference type="EMBL" id="MBC8751717.1"/>
    </source>
</evidence>
<evidence type="ECO:0000256" key="2">
    <source>
        <dbReference type="ARBA" id="ARBA00005272"/>
    </source>
</evidence>
<evidence type="ECO:0000259" key="6">
    <source>
        <dbReference type="Pfam" id="PF07992"/>
    </source>
</evidence>
<evidence type="ECO:0000256" key="5">
    <source>
        <dbReference type="ARBA" id="ARBA00023002"/>
    </source>
</evidence>
<gene>
    <name evidence="7" type="ORF">F6X42_36045</name>
</gene>
<dbReference type="RefSeq" id="WP_187638630.1">
    <property type="nucleotide sequence ID" value="NZ_VZQQ01000064.1"/>
</dbReference>
<evidence type="ECO:0000313" key="8">
    <source>
        <dbReference type="Proteomes" id="UP000736373"/>
    </source>
</evidence>
<organism evidence="7 8">
    <name type="scientific">Paraburkholderia podalyriae</name>
    <dbReference type="NCBI Taxonomy" id="1938811"/>
    <lineage>
        <taxon>Bacteria</taxon>
        <taxon>Pseudomonadati</taxon>
        <taxon>Pseudomonadota</taxon>
        <taxon>Betaproteobacteria</taxon>
        <taxon>Burkholderiales</taxon>
        <taxon>Burkholderiaceae</taxon>
        <taxon>Paraburkholderia</taxon>
    </lineage>
</organism>
<sequence>MSHPIRIVIVGGGIAGILLATRLGNHYAHSDEARVTLIDSSQTHIWKPMLHTIAAGTRDVSQQQVSYLAHASAHRFAWQPGRMCGLDRARKEVLLDEIRTPEGELVLEPRTIPFDVLVLSVGSQANDFGVPGVRQHCHFIDSQKQAEAFNVVLRNRMLRAVAKDERLRVAIVGAGATGVELSAELSRVLEIAEGYGDPTLRSRLSLTLLESGPRVLASFPPKISASSEEQLRHIGFRVQTSTRVTAAQSNGFQIDGGRLVSADLMVWAAGVKAPDFMNNLAGMETTRSNQIVVKATLQSTSDDNIFALGDCASLTLMDHERPLPPTAQVATQQAEHLARHLPAWLARAPLPDFKFRDYGSLVSLSDYGAFGTLGSFGFFRGGFIRGRFAQMSHAMLYRRLQQALHGFGKAALMWSAEQINSLVQPKIRLS</sequence>
<keyword evidence="4" id="KW-0274">FAD</keyword>
<accession>A0ABR7PZN8</accession>
<keyword evidence="8" id="KW-1185">Reference proteome</keyword>
<name>A0ABR7PZN8_9BURK</name>
<dbReference type="Pfam" id="PF07992">
    <property type="entry name" value="Pyr_redox_2"/>
    <property type="match status" value="1"/>
</dbReference>
<evidence type="ECO:0000256" key="3">
    <source>
        <dbReference type="ARBA" id="ARBA00022630"/>
    </source>
</evidence>
<dbReference type="InterPro" id="IPR036188">
    <property type="entry name" value="FAD/NAD-bd_sf"/>
</dbReference>
<keyword evidence="5" id="KW-0560">Oxidoreductase</keyword>
<comment type="caution">
    <text evidence="7">The sequence shown here is derived from an EMBL/GenBank/DDBJ whole genome shotgun (WGS) entry which is preliminary data.</text>
</comment>
<feature type="domain" description="FAD/NAD(P)-binding" evidence="6">
    <location>
        <begin position="6"/>
        <end position="334"/>
    </location>
</feature>
<dbReference type="SUPFAM" id="SSF51905">
    <property type="entry name" value="FAD/NAD(P)-binding domain"/>
    <property type="match status" value="1"/>
</dbReference>
<comment type="cofactor">
    <cofactor evidence="1">
        <name>FAD</name>
        <dbReference type="ChEBI" id="CHEBI:57692"/>
    </cofactor>
</comment>
<proteinExistence type="inferred from homology"/>
<dbReference type="PRINTS" id="PR00411">
    <property type="entry name" value="PNDRDTASEI"/>
</dbReference>
<dbReference type="EMBL" id="VZQQ01000064">
    <property type="protein sequence ID" value="MBC8751717.1"/>
    <property type="molecule type" value="Genomic_DNA"/>
</dbReference>
<reference evidence="7 8" key="1">
    <citation type="submission" date="2019-09" db="EMBL/GenBank/DDBJ databases">
        <title>Paraburkholderia podalyriae sp. nov., A South African Podalyria-associated rhizobium.</title>
        <authorList>
            <person name="Mavima L."/>
            <person name="Beukes C.W."/>
            <person name="Palmer M."/>
            <person name="De Meyer S.E."/>
            <person name="James E.K."/>
            <person name="Maluk M."/>
            <person name="Avontuur J.R."/>
            <person name="Chan W.Y."/>
            <person name="Venter S.N."/>
            <person name="Steenkamp E.T."/>
        </authorList>
    </citation>
    <scope>NUCLEOTIDE SEQUENCE [LARGE SCALE GENOMIC DNA]</scope>
    <source>
        <strain evidence="7 8">WC7.3b</strain>
    </source>
</reference>
<dbReference type="InterPro" id="IPR023753">
    <property type="entry name" value="FAD/NAD-binding_dom"/>
</dbReference>
<dbReference type="PANTHER" id="PTHR42913">
    <property type="entry name" value="APOPTOSIS-INDUCING FACTOR 1"/>
    <property type="match status" value="1"/>
</dbReference>
<dbReference type="InterPro" id="IPR051169">
    <property type="entry name" value="NADH-Q_oxidoreductase"/>
</dbReference>